<dbReference type="RefSeq" id="XP_015409741.1">
    <property type="nucleotide sequence ID" value="XM_015547742.1"/>
</dbReference>
<comment type="caution">
    <text evidence="7">The sequence shown here is derived from an EMBL/GenBank/DDBJ whole genome shotgun (WGS) entry which is preliminary data.</text>
</comment>
<dbReference type="PANTHER" id="PTHR37534:SF43">
    <property type="entry name" value="FINGER DOMAIN PROTEIN, PUTATIVE (AFU_ORTHOLOGUE AFUA_1G01850)-RELATED"/>
    <property type="match status" value="1"/>
</dbReference>
<keyword evidence="2" id="KW-0805">Transcription regulation</keyword>
<dbReference type="PROSITE" id="PS00463">
    <property type="entry name" value="ZN2_CY6_FUNGAL_1"/>
    <property type="match status" value="1"/>
</dbReference>
<feature type="domain" description="Zn(2)-C6 fungal-type" evidence="6">
    <location>
        <begin position="27"/>
        <end position="57"/>
    </location>
</feature>
<dbReference type="EMBL" id="JNOM01000044">
    <property type="protein sequence ID" value="KNG88818.1"/>
    <property type="molecule type" value="Genomic_DNA"/>
</dbReference>
<dbReference type="STRING" id="1509407.A0A0L1JBL4"/>
<evidence type="ECO:0000256" key="2">
    <source>
        <dbReference type="ARBA" id="ARBA00023015"/>
    </source>
</evidence>
<accession>A0A0L1JBL4</accession>
<comment type="subcellular location">
    <subcellularLocation>
        <location evidence="1">Nucleus</location>
    </subcellularLocation>
</comment>
<dbReference type="Pfam" id="PF11951">
    <property type="entry name" value="Fungal_trans_2"/>
    <property type="match status" value="1"/>
</dbReference>
<dbReference type="SUPFAM" id="SSF57701">
    <property type="entry name" value="Zn2/Cys6 DNA-binding domain"/>
    <property type="match status" value="1"/>
</dbReference>
<dbReference type="InterPro" id="IPR036864">
    <property type="entry name" value="Zn2-C6_fun-type_DNA-bd_sf"/>
</dbReference>
<dbReference type="PROSITE" id="PS50048">
    <property type="entry name" value="ZN2_CY6_FUNGAL_2"/>
    <property type="match status" value="1"/>
</dbReference>
<gene>
    <name evidence="7" type="ORF">ANOM_002485</name>
</gene>
<evidence type="ECO:0000313" key="7">
    <source>
        <dbReference type="EMBL" id="KNG88818.1"/>
    </source>
</evidence>
<evidence type="ECO:0000313" key="8">
    <source>
        <dbReference type="Proteomes" id="UP000037505"/>
    </source>
</evidence>
<dbReference type="GO" id="GO:0008270">
    <property type="term" value="F:zinc ion binding"/>
    <property type="evidence" value="ECO:0007669"/>
    <property type="project" value="InterPro"/>
</dbReference>
<dbReference type="GO" id="GO:0000976">
    <property type="term" value="F:transcription cis-regulatory region binding"/>
    <property type="evidence" value="ECO:0007669"/>
    <property type="project" value="TreeGrafter"/>
</dbReference>
<dbReference type="InterPro" id="IPR001138">
    <property type="entry name" value="Zn2Cys6_DnaBD"/>
</dbReference>
<dbReference type="SMART" id="SM00066">
    <property type="entry name" value="GAL4"/>
    <property type="match status" value="1"/>
</dbReference>
<organism evidence="7 8">
    <name type="scientific">Aspergillus nomiae NRRL (strain ATCC 15546 / NRRL 13137 / CBS 260.88 / M93)</name>
    <dbReference type="NCBI Taxonomy" id="1509407"/>
    <lineage>
        <taxon>Eukaryota</taxon>
        <taxon>Fungi</taxon>
        <taxon>Dikarya</taxon>
        <taxon>Ascomycota</taxon>
        <taxon>Pezizomycotina</taxon>
        <taxon>Eurotiomycetes</taxon>
        <taxon>Eurotiomycetidae</taxon>
        <taxon>Eurotiales</taxon>
        <taxon>Aspergillaceae</taxon>
        <taxon>Aspergillus</taxon>
        <taxon>Aspergillus subgen. Circumdati</taxon>
    </lineage>
</organism>
<dbReference type="Gene3D" id="4.10.240.10">
    <property type="entry name" value="Zn(2)-C6 fungal-type DNA-binding domain"/>
    <property type="match status" value="1"/>
</dbReference>
<keyword evidence="4" id="KW-0804">Transcription</keyword>
<keyword evidence="3" id="KW-0238">DNA-binding</keyword>
<evidence type="ECO:0000256" key="3">
    <source>
        <dbReference type="ARBA" id="ARBA00023125"/>
    </source>
</evidence>
<dbReference type="GO" id="GO:0005634">
    <property type="term" value="C:nucleus"/>
    <property type="evidence" value="ECO:0007669"/>
    <property type="project" value="UniProtKB-SubCell"/>
</dbReference>
<dbReference type="PANTHER" id="PTHR37534">
    <property type="entry name" value="TRANSCRIPTIONAL ACTIVATOR PROTEIN UGA3"/>
    <property type="match status" value="1"/>
</dbReference>
<keyword evidence="8" id="KW-1185">Reference proteome</keyword>
<dbReference type="Proteomes" id="UP000037505">
    <property type="component" value="Unassembled WGS sequence"/>
</dbReference>
<dbReference type="AlphaFoldDB" id="A0A0L1JBL4"/>
<dbReference type="GO" id="GO:0000981">
    <property type="term" value="F:DNA-binding transcription factor activity, RNA polymerase II-specific"/>
    <property type="evidence" value="ECO:0007669"/>
    <property type="project" value="InterPro"/>
</dbReference>
<evidence type="ECO:0000256" key="4">
    <source>
        <dbReference type="ARBA" id="ARBA00023163"/>
    </source>
</evidence>
<reference evidence="7 8" key="1">
    <citation type="submission" date="2014-06" db="EMBL/GenBank/DDBJ databases">
        <title>The Genome of the Aflatoxigenic Filamentous Fungus Aspergillus nomius.</title>
        <authorList>
            <person name="Moore M.G."/>
            <person name="Shannon B.M."/>
            <person name="Brian M.M."/>
        </authorList>
    </citation>
    <scope>NUCLEOTIDE SEQUENCE [LARGE SCALE GENOMIC DNA]</scope>
    <source>
        <strain evidence="7 8">NRRL 13137</strain>
    </source>
</reference>
<protein>
    <recommendedName>
        <fullName evidence="6">Zn(2)-C6 fungal-type domain-containing protein</fullName>
    </recommendedName>
</protein>
<dbReference type="CDD" id="cd00067">
    <property type="entry name" value="GAL4"/>
    <property type="match status" value="1"/>
</dbReference>
<keyword evidence="5" id="KW-0539">Nucleus</keyword>
<proteinExistence type="predicted"/>
<name>A0A0L1JBL4_ASPN3</name>
<evidence type="ECO:0000256" key="5">
    <source>
        <dbReference type="ARBA" id="ARBA00023242"/>
    </source>
</evidence>
<sequence length="496" mass="55775">MVVFEVRQQLVALGNQFPTPPQRRRDGCSECRRKKVKCDLRRPVCSRCTRFPKECRYGQNFVSERQRLKRQDASEQPPHSPIKPKVSLCTNIDESVVILPRQIHLNPSPFLSTEQSLFFLRLFATETAPRLFPAAPSIFVHQLVNRALETPHLLHALLASASSHHGRLVGDTAAISRTATLKFTSYAVSGLRAALNSPEEMPKAETTMTALALSTNDICNGNRDIWQAHLSGATRLLAAFLDRHAEAPSVADPFDLCLVKWFATLDVMANLTGICASPTDRDPCWYLDKIPDAQVGYVDDISGYCPELIPMLAQLGQMAGRQDLFMAAKCGAQFTLPRQLLEEAQELEYRIRSITDRTVSDSTSKNHDSALTVDLQHTHRAFVHASLLHLHRRVQLLPRDHSQVKEDITNIVNAVLNIDPFSPANILILWPMFTAGCETSFVSERDLIQKRMANMQSLGLGNYTRARDMLRMFWSSGSLLPWDIYFAEQGIQLVLF</sequence>
<evidence type="ECO:0000256" key="1">
    <source>
        <dbReference type="ARBA" id="ARBA00004123"/>
    </source>
</evidence>
<dbReference type="Pfam" id="PF00172">
    <property type="entry name" value="Zn_clus"/>
    <property type="match status" value="1"/>
</dbReference>
<evidence type="ECO:0000259" key="6">
    <source>
        <dbReference type="PROSITE" id="PS50048"/>
    </source>
</evidence>
<dbReference type="OrthoDB" id="3509362at2759"/>
<dbReference type="GeneID" id="26804289"/>
<dbReference type="InterPro" id="IPR021858">
    <property type="entry name" value="Fun_TF"/>
</dbReference>
<dbReference type="GO" id="GO:0045944">
    <property type="term" value="P:positive regulation of transcription by RNA polymerase II"/>
    <property type="evidence" value="ECO:0007669"/>
    <property type="project" value="TreeGrafter"/>
</dbReference>